<dbReference type="AlphaFoldDB" id="A0A1F5T086"/>
<reference evidence="2 3" key="1">
    <citation type="journal article" date="2016" name="Nat. Commun.">
        <title>Thousands of microbial genomes shed light on interconnected biogeochemical processes in an aquifer system.</title>
        <authorList>
            <person name="Anantharaman K."/>
            <person name="Brown C.T."/>
            <person name="Hug L.A."/>
            <person name="Sharon I."/>
            <person name="Castelle C.J."/>
            <person name="Probst A.J."/>
            <person name="Thomas B.C."/>
            <person name="Singh A."/>
            <person name="Wilkins M.J."/>
            <person name="Karaoz U."/>
            <person name="Brodie E.L."/>
            <person name="Williams K.H."/>
            <person name="Hubbard S.S."/>
            <person name="Banfield J.F."/>
        </authorList>
    </citation>
    <scope>NUCLEOTIDE SEQUENCE [LARGE SCALE GENOMIC DNA]</scope>
</reference>
<protein>
    <submittedName>
        <fullName evidence="2">Uncharacterized protein</fullName>
    </submittedName>
</protein>
<accession>A0A1F5T086</accession>
<evidence type="ECO:0000313" key="2">
    <source>
        <dbReference type="EMBL" id="OGF32329.1"/>
    </source>
</evidence>
<keyword evidence="1" id="KW-0812">Transmembrane</keyword>
<name>A0A1F5T086_9BACT</name>
<proteinExistence type="predicted"/>
<evidence type="ECO:0000256" key="1">
    <source>
        <dbReference type="SAM" id="Phobius"/>
    </source>
</evidence>
<evidence type="ECO:0000313" key="3">
    <source>
        <dbReference type="Proteomes" id="UP000179001"/>
    </source>
</evidence>
<dbReference type="STRING" id="1798002.A2478_03335"/>
<comment type="caution">
    <text evidence="2">The sequence shown here is derived from an EMBL/GenBank/DDBJ whole genome shotgun (WGS) entry which is preliminary data.</text>
</comment>
<organism evidence="2 3">
    <name type="scientific">Candidatus Falkowbacteria bacterium RIFOXYC2_FULL_36_12</name>
    <dbReference type="NCBI Taxonomy" id="1798002"/>
    <lineage>
        <taxon>Bacteria</taxon>
        <taxon>Candidatus Falkowiibacteriota</taxon>
    </lineage>
</organism>
<dbReference type="Proteomes" id="UP000179001">
    <property type="component" value="Unassembled WGS sequence"/>
</dbReference>
<keyword evidence="1" id="KW-1133">Transmembrane helix</keyword>
<dbReference type="EMBL" id="MFGJ01000006">
    <property type="protein sequence ID" value="OGF32329.1"/>
    <property type="molecule type" value="Genomic_DNA"/>
</dbReference>
<gene>
    <name evidence="2" type="ORF">A2478_03335</name>
</gene>
<feature type="transmembrane region" description="Helical" evidence="1">
    <location>
        <begin position="23"/>
        <end position="45"/>
    </location>
</feature>
<keyword evidence="1" id="KW-0472">Membrane</keyword>
<sequence length="223" mass="25769">MKENEENKNKEKLKKEEKEFKTYNYYLAVVIIAILVTTIGVTSYASADDGESNENNYEGPRYRMEQGQEMKSALENNDYDAWKQALGDRFPADKINEQTFSKLVESFKLRQAGDFEQSRVIMEELGISGPKGMHGEKKFNLENHQAMMEALDKADYDTWKQLIVDSPMAEKITEENFAKFADAHNLMKQGKFEEARQIREDLGLQRSGNKMMERVGGKHQFVK</sequence>